<accession>A0A1H1IZB6</accession>
<evidence type="ECO:0000259" key="4">
    <source>
        <dbReference type="PROSITE" id="PS50977"/>
    </source>
</evidence>
<evidence type="ECO:0000256" key="2">
    <source>
        <dbReference type="PROSITE-ProRule" id="PRU00335"/>
    </source>
</evidence>
<dbReference type="InterPro" id="IPR036271">
    <property type="entry name" value="Tet_transcr_reg_TetR-rel_C_sf"/>
</dbReference>
<feature type="DNA-binding region" description="H-T-H motif" evidence="2">
    <location>
        <begin position="94"/>
        <end position="113"/>
    </location>
</feature>
<name>A0A1H1IZB6_9BURK</name>
<dbReference type="SUPFAM" id="SSF48498">
    <property type="entry name" value="Tetracyclin repressor-like, C-terminal domain"/>
    <property type="match status" value="1"/>
</dbReference>
<sequence length="270" mass="28914">MTRISPDDAAAHNAVADTGPPARIAAKERDASKPKLTAAPTDIHAANIGSSAPAGSAARRPGRPSGAARGPAQRARLLDAALTLFARQGIVETSLGEIAREAGVTPAMVHYYFKTRDQLLDVLIDECFVPLRASLGLPFQENPDDPVAAITQLTERLVQIASDNPWFASLWVREVISDGGLLRQRMHERFGFAHQKASLLAIARWQKEGRLNASLEPALVFVTLLGMTILPLATSKLWRNDPLRHSIGGAEIARHAVALLVQGIGPGKGD</sequence>
<evidence type="ECO:0000256" key="1">
    <source>
        <dbReference type="ARBA" id="ARBA00023125"/>
    </source>
</evidence>
<dbReference type="Proteomes" id="UP000199365">
    <property type="component" value="Unassembled WGS sequence"/>
</dbReference>
<dbReference type="EMBL" id="FNKX01000002">
    <property type="protein sequence ID" value="SDR43013.1"/>
    <property type="molecule type" value="Genomic_DNA"/>
</dbReference>
<evidence type="ECO:0000313" key="6">
    <source>
        <dbReference type="Proteomes" id="UP000199365"/>
    </source>
</evidence>
<dbReference type="RefSeq" id="WP_090806061.1">
    <property type="nucleotide sequence ID" value="NZ_FNKX01000002.1"/>
</dbReference>
<dbReference type="SUPFAM" id="SSF46689">
    <property type="entry name" value="Homeodomain-like"/>
    <property type="match status" value="1"/>
</dbReference>
<feature type="compositionally biased region" description="Low complexity" evidence="3">
    <location>
        <begin position="49"/>
        <end position="72"/>
    </location>
</feature>
<dbReference type="InterPro" id="IPR050109">
    <property type="entry name" value="HTH-type_TetR-like_transc_reg"/>
</dbReference>
<keyword evidence="1 2" id="KW-0238">DNA-binding</keyword>
<dbReference type="Pfam" id="PF00440">
    <property type="entry name" value="TetR_N"/>
    <property type="match status" value="1"/>
</dbReference>
<dbReference type="AlphaFoldDB" id="A0A1H1IZB6"/>
<feature type="domain" description="HTH tetR-type" evidence="4">
    <location>
        <begin position="71"/>
        <end position="131"/>
    </location>
</feature>
<protein>
    <submittedName>
        <fullName evidence="5">Transcriptional regulator, TetR family</fullName>
    </submittedName>
</protein>
<dbReference type="InterPro" id="IPR001647">
    <property type="entry name" value="HTH_TetR"/>
</dbReference>
<proteinExistence type="predicted"/>
<dbReference type="PANTHER" id="PTHR30055:SF226">
    <property type="entry name" value="HTH-TYPE TRANSCRIPTIONAL REGULATOR PKSA"/>
    <property type="match status" value="1"/>
</dbReference>
<dbReference type="Gene3D" id="1.10.357.10">
    <property type="entry name" value="Tetracycline Repressor, domain 2"/>
    <property type="match status" value="1"/>
</dbReference>
<dbReference type="PROSITE" id="PS50977">
    <property type="entry name" value="HTH_TETR_2"/>
    <property type="match status" value="1"/>
</dbReference>
<dbReference type="PRINTS" id="PR00455">
    <property type="entry name" value="HTHTETR"/>
</dbReference>
<feature type="region of interest" description="Disordered" evidence="3">
    <location>
        <begin position="1"/>
        <end position="72"/>
    </location>
</feature>
<gene>
    <name evidence="5" type="ORF">SAMN05445850_3877</name>
</gene>
<evidence type="ECO:0000313" key="5">
    <source>
        <dbReference type="EMBL" id="SDR43013.1"/>
    </source>
</evidence>
<dbReference type="GO" id="GO:0045892">
    <property type="term" value="P:negative regulation of DNA-templated transcription"/>
    <property type="evidence" value="ECO:0007669"/>
    <property type="project" value="InterPro"/>
</dbReference>
<dbReference type="InterPro" id="IPR009057">
    <property type="entry name" value="Homeodomain-like_sf"/>
</dbReference>
<organism evidence="5 6">
    <name type="scientific">Paraburkholderia tuberum</name>
    <dbReference type="NCBI Taxonomy" id="157910"/>
    <lineage>
        <taxon>Bacteria</taxon>
        <taxon>Pseudomonadati</taxon>
        <taxon>Pseudomonadota</taxon>
        <taxon>Betaproteobacteria</taxon>
        <taxon>Burkholderiales</taxon>
        <taxon>Burkholderiaceae</taxon>
        <taxon>Paraburkholderia</taxon>
    </lineage>
</organism>
<dbReference type="GO" id="GO:0003700">
    <property type="term" value="F:DNA-binding transcription factor activity"/>
    <property type="evidence" value="ECO:0007669"/>
    <property type="project" value="TreeGrafter"/>
</dbReference>
<dbReference type="PANTHER" id="PTHR30055">
    <property type="entry name" value="HTH-TYPE TRANSCRIPTIONAL REGULATOR RUTR"/>
    <property type="match status" value="1"/>
</dbReference>
<reference evidence="6" key="1">
    <citation type="submission" date="2016-10" db="EMBL/GenBank/DDBJ databases">
        <authorList>
            <person name="Varghese N."/>
            <person name="Submissions S."/>
        </authorList>
    </citation>
    <scope>NUCLEOTIDE SEQUENCE [LARGE SCALE GENOMIC DNA]</scope>
    <source>
        <strain evidence="6">DUS833</strain>
    </source>
</reference>
<evidence type="ECO:0000256" key="3">
    <source>
        <dbReference type="SAM" id="MobiDB-lite"/>
    </source>
</evidence>
<dbReference type="GO" id="GO:0000976">
    <property type="term" value="F:transcription cis-regulatory region binding"/>
    <property type="evidence" value="ECO:0007669"/>
    <property type="project" value="TreeGrafter"/>
</dbReference>
<feature type="compositionally biased region" description="Basic and acidic residues" evidence="3">
    <location>
        <begin position="1"/>
        <end position="10"/>
    </location>
</feature>
<keyword evidence="6" id="KW-1185">Reference proteome</keyword>